<dbReference type="PANTHER" id="PTHR36353:SF1">
    <property type="entry name" value="TRANSMEMBRANE PROTEIN"/>
    <property type="match status" value="1"/>
</dbReference>
<protein>
    <submittedName>
        <fullName evidence="4">Uncharacterized protein</fullName>
    </submittedName>
</protein>
<accession>A0A445MGU3</accession>
<gene>
    <name evidence="4" type="ORF">BHM03_00024808</name>
    <name evidence="3" type="ORF">OPV22_001107</name>
</gene>
<sequence>MALPHAPLRLHHRAVAPMLLRPLSFPLSAPALLLAAILLLSFRSALLAGTLRLSSLPDRDPAVGSLLRRLSSSNASPPSPSPPAARRRPPLLHLTRLGTFDDDGLFSDSSSSSAADRRRSAALNATLPALFLHDDGAMGRQSSPKPLKIRVPDYAPSSPFVFSFPDAADAIGVEGDRNRSPDLRIFGRGFDLHPQDTTAILYLLTLLSSTHALAILGFIVAYTSALGVVFFSITAFHLRKPVSVIETIYSGARLGMQRLTGFVFLRWAARDALIQFLCIWFFADVRDQNVLFKLFVKVKLMPFSLSPVNPWPGPADEVLSGFFFAWAMVDTVVSLVFAVVPWVVIMDHDLRRRGQDVAKEGFYLMSLMPTQAISIKFLEALVWGYLGTWMATMVGWKLFAAAFLSLAEVYFMAVWLVFYFAARCKDGELIGRQFGARDLEDCLNGLR</sequence>
<feature type="transmembrane region" description="Helical" evidence="2">
    <location>
        <begin position="323"/>
        <end position="345"/>
    </location>
</feature>
<reference evidence="4" key="1">
    <citation type="journal article" date="2018" name="Data Brief">
        <title>Genome sequence data from 17 accessions of Ensete ventricosum, a staple food crop for millions in Ethiopia.</title>
        <authorList>
            <person name="Yemataw Z."/>
            <person name="Muzemil S."/>
            <person name="Ambachew D."/>
            <person name="Tripathi L."/>
            <person name="Tesfaye K."/>
            <person name="Chala A."/>
            <person name="Farbos A."/>
            <person name="O'Neill P."/>
            <person name="Moore K."/>
            <person name="Grant M."/>
            <person name="Studholme D.J."/>
        </authorList>
    </citation>
    <scope>NUCLEOTIDE SEQUENCE [LARGE SCALE GENOMIC DNA]</scope>
    <source>
        <tissue evidence="4">Leaf</tissue>
    </source>
</reference>
<feature type="transmembrane region" description="Helical" evidence="2">
    <location>
        <begin position="212"/>
        <end position="238"/>
    </location>
</feature>
<dbReference type="EMBL" id="KV875931">
    <property type="protein sequence ID" value="RZR73484.1"/>
    <property type="molecule type" value="Genomic_DNA"/>
</dbReference>
<name>A0A445MGU3_ENSVE</name>
<organism evidence="4">
    <name type="scientific">Ensete ventricosum</name>
    <name type="common">Abyssinian banana</name>
    <name type="synonym">Musa ensete</name>
    <dbReference type="NCBI Taxonomy" id="4639"/>
    <lineage>
        <taxon>Eukaryota</taxon>
        <taxon>Viridiplantae</taxon>
        <taxon>Streptophyta</taxon>
        <taxon>Embryophyta</taxon>
        <taxon>Tracheophyta</taxon>
        <taxon>Spermatophyta</taxon>
        <taxon>Magnoliopsida</taxon>
        <taxon>Liliopsida</taxon>
        <taxon>Zingiberales</taxon>
        <taxon>Musaceae</taxon>
        <taxon>Ensete</taxon>
    </lineage>
</organism>
<evidence type="ECO:0000313" key="4">
    <source>
        <dbReference type="EMBL" id="RZR73484.1"/>
    </source>
</evidence>
<keyword evidence="2" id="KW-0472">Membrane</keyword>
<feature type="transmembrane region" description="Helical" evidence="2">
    <location>
        <begin position="398"/>
        <end position="422"/>
    </location>
</feature>
<dbReference type="OrthoDB" id="1295726at2759"/>
<dbReference type="AlphaFoldDB" id="A0A445MGU3"/>
<proteinExistence type="predicted"/>
<dbReference type="Proteomes" id="UP001222027">
    <property type="component" value="Unassembled WGS sequence"/>
</dbReference>
<feature type="transmembrane region" description="Helical" evidence="2">
    <location>
        <begin position="366"/>
        <end position="386"/>
    </location>
</feature>
<dbReference type="Proteomes" id="UP000290560">
    <property type="component" value="Unassembled WGS sequence"/>
</dbReference>
<dbReference type="EMBL" id="JAQQAF010000001">
    <property type="protein sequence ID" value="KAJ8510673.1"/>
    <property type="molecule type" value="Genomic_DNA"/>
</dbReference>
<dbReference type="PANTHER" id="PTHR36353">
    <property type="entry name" value="TRANSMEMBRANE PROTEIN"/>
    <property type="match status" value="1"/>
</dbReference>
<reference evidence="3 5" key="2">
    <citation type="submission" date="2022-12" db="EMBL/GenBank/DDBJ databases">
        <title>Chromosome-scale assembly of the Ensete ventricosum genome.</title>
        <authorList>
            <person name="Dussert Y."/>
            <person name="Stocks J."/>
            <person name="Wendawek A."/>
            <person name="Woldeyes F."/>
            <person name="Nichols R.A."/>
            <person name="Borrell J.S."/>
        </authorList>
    </citation>
    <scope>NUCLEOTIDE SEQUENCE [LARGE SCALE GENOMIC DNA]</scope>
    <source>
        <strain evidence="5">cv. Maze</strain>
        <strain evidence="3">MazeRef_0001</strain>
        <tissue evidence="3">Seeds</tissue>
    </source>
</reference>
<keyword evidence="2" id="KW-0812">Transmembrane</keyword>
<evidence type="ECO:0000313" key="3">
    <source>
        <dbReference type="EMBL" id="KAJ8510673.1"/>
    </source>
</evidence>
<evidence type="ECO:0000256" key="1">
    <source>
        <dbReference type="SAM" id="MobiDB-lite"/>
    </source>
</evidence>
<evidence type="ECO:0000313" key="5">
    <source>
        <dbReference type="Proteomes" id="UP001222027"/>
    </source>
</evidence>
<dbReference type="InterPro" id="IPR056715">
    <property type="entry name" value="DUF7813"/>
</dbReference>
<feature type="region of interest" description="Disordered" evidence="1">
    <location>
        <begin position="68"/>
        <end position="90"/>
    </location>
</feature>
<keyword evidence="2" id="KW-1133">Transmembrane helix</keyword>
<evidence type="ECO:0000256" key="2">
    <source>
        <dbReference type="SAM" id="Phobius"/>
    </source>
</evidence>
<dbReference type="Pfam" id="PF25105">
    <property type="entry name" value="DUF7813"/>
    <property type="match status" value="1"/>
</dbReference>
<keyword evidence="5" id="KW-1185">Reference proteome</keyword>